<gene>
    <name evidence="1" type="ORF">JOE57_002147</name>
</gene>
<keyword evidence="2" id="KW-1185">Reference proteome</keyword>
<dbReference type="Gene3D" id="3.90.1140.10">
    <property type="entry name" value="Cyclic phosphodiesterase"/>
    <property type="match status" value="1"/>
</dbReference>
<sequence length="172" mass="18644">MGIQSVELLLDEQGDAAIRAQWQALLDAGLPSSGSHPAPSNRPHITLTARQRIDPARENVVQRLLSALPLPIQIGSPTIFGRPHRSMVLVRTVVPTAALLRFQLAVHLALGDSPDVSRVCLPDAWTPHVTLARLPAAQISAAITVIAGMDCPPVNAVRLRRWDSDAAREWML</sequence>
<dbReference type="EMBL" id="JAFBCF010000001">
    <property type="protein sequence ID" value="MBM7799226.1"/>
    <property type="molecule type" value="Genomic_DNA"/>
</dbReference>
<proteinExistence type="predicted"/>
<protein>
    <submittedName>
        <fullName evidence="1">2'-5' RNA ligase</fullName>
    </submittedName>
</protein>
<dbReference type="Pfam" id="PF13563">
    <property type="entry name" value="2_5_RNA_ligase2"/>
    <property type="match status" value="1"/>
</dbReference>
<accession>A0ABS2RJP4</accession>
<dbReference type="Proteomes" id="UP000704762">
    <property type="component" value="Unassembled WGS sequence"/>
</dbReference>
<dbReference type="SUPFAM" id="SSF55144">
    <property type="entry name" value="LigT-like"/>
    <property type="match status" value="1"/>
</dbReference>
<comment type="caution">
    <text evidence="1">The sequence shown here is derived from an EMBL/GenBank/DDBJ whole genome shotgun (WGS) entry which is preliminary data.</text>
</comment>
<reference evidence="1 2" key="1">
    <citation type="submission" date="2021-01" db="EMBL/GenBank/DDBJ databases">
        <title>Sequencing the genomes of 1000 actinobacteria strains.</title>
        <authorList>
            <person name="Klenk H.-P."/>
        </authorList>
    </citation>
    <scope>NUCLEOTIDE SEQUENCE [LARGE SCALE GENOMIC DNA]</scope>
    <source>
        <strain evidence="1 2">DSM 18662</strain>
    </source>
</reference>
<dbReference type="InterPro" id="IPR009097">
    <property type="entry name" value="Cyclic_Pdiesterase"/>
</dbReference>
<dbReference type="RefSeq" id="WP_204917838.1">
    <property type="nucleotide sequence ID" value="NZ_BAAAQP010000001.1"/>
</dbReference>
<organism evidence="1 2">
    <name type="scientific">Microlunatus panaciterrae</name>
    <dbReference type="NCBI Taxonomy" id="400768"/>
    <lineage>
        <taxon>Bacteria</taxon>
        <taxon>Bacillati</taxon>
        <taxon>Actinomycetota</taxon>
        <taxon>Actinomycetes</taxon>
        <taxon>Propionibacteriales</taxon>
        <taxon>Propionibacteriaceae</taxon>
        <taxon>Microlunatus</taxon>
    </lineage>
</organism>
<keyword evidence="1" id="KW-0436">Ligase</keyword>
<name>A0ABS2RJP4_9ACTN</name>
<dbReference type="GO" id="GO:0016874">
    <property type="term" value="F:ligase activity"/>
    <property type="evidence" value="ECO:0007669"/>
    <property type="project" value="UniProtKB-KW"/>
</dbReference>
<evidence type="ECO:0000313" key="2">
    <source>
        <dbReference type="Proteomes" id="UP000704762"/>
    </source>
</evidence>
<evidence type="ECO:0000313" key="1">
    <source>
        <dbReference type="EMBL" id="MBM7799226.1"/>
    </source>
</evidence>